<dbReference type="EMBL" id="CM029039">
    <property type="protein sequence ID" value="KAG2641264.1"/>
    <property type="molecule type" value="Genomic_DNA"/>
</dbReference>
<comment type="caution">
    <text evidence="12">The sequence shown here is derived from an EMBL/GenBank/DDBJ whole genome shotgun (WGS) entry which is preliminary data.</text>
</comment>
<feature type="compositionally biased region" description="Polar residues" evidence="7">
    <location>
        <begin position="917"/>
        <end position="934"/>
    </location>
</feature>
<evidence type="ECO:0000259" key="8">
    <source>
        <dbReference type="Pfam" id="PF02721"/>
    </source>
</evidence>
<dbReference type="GO" id="GO:0006281">
    <property type="term" value="P:DNA repair"/>
    <property type="evidence" value="ECO:0007669"/>
    <property type="project" value="UniProtKB-KW"/>
</dbReference>
<name>A0A8T0W7D0_PANVG</name>
<dbReference type="InterPro" id="IPR013955">
    <property type="entry name" value="Rep_factor-A_C"/>
</dbReference>
<gene>
    <name evidence="12" type="ORF">PVAP13_2KG127658</name>
</gene>
<sequence length="1008" mass="112838">MCSLLNEEQQHIFLEVMRSINEEKHFLYFVSGFGGTGKTFLWNCILSKLRSQGKIALAVASCGIASLLLSGGRTAHSRFHIPIDINETSTCTIHRGTNLSQLISKTSLILWDEAPMTHRFCFEALDQTLRDILSVEEATNSQKPFGGMNILLGGDFRQVLPVVNHGNATDAINASLISSSLWQHFTVFKLTINMRLRNPHLNDSEKQKIAQFAKWVLDIGEGKYPAYDDNNDTDEKWIQIPSQLLLQPMANNIEAITDVIYHDFSTNFTCINYLAERAVICPLNTTVDVINDTMLEKVPGDSKIYLSYDSIVNSIEQPDDFPILYPPEFLNSITLNNFSQHRLALKINVPVVMLRNIDQSIGLCNGTRLLIVKLGDYVIEGKIITGSHIGEHVCIPRVVLHGTSPKWPFTLARRQFPIKVCYALTINKCQGQTLQKVGIYLKGHVFSHGQLYVAVSRVTSQEDLKILIENEDGTSGTATKNIVYRMTCIPLKDINQGSYKTKICARLTRLSEFILDDKPEQIQRLDFVLLDVEGHAIEAQVPQQHISRFLPRLKEGTVYFVEFFQVVPCRTNYRAVSHTYMIKFTCHTRVTEFNAAPPTFPKYAYTLASFDTLRTRIDYTADMSDTIGRIVSVEPATTAYVKGLKKAIRHLYISDGRESIEVVLWSRQATEFPAEKIIELSKEKPIILLLLGIIAKSREGQLKIQGSMSCQYHINPAIPEAAALINKFTGFPHQVTWTGAATSSSSDIMTTSVTELAKLTNPHELYGNIYQVNVVLRTISPNQPWWYLGCILCRKRVFPEGETYRCPKCSGNKAEPMYRIVFIAADPDNFLEDNAPTIEITFFGNMGQELTGIPVLQLAAISEGNNVSIPSEITRLYSHKYTLAISVPFSSMQRENVSYQVKNIITTAGPAITTKTIYPATSGTGQQQTKPTQDTTRHLPVAETTKLDSNMEEGKVATPLPSPQRLQMETSSPTMKQTTSSDDDLAFSTEAGTSGTKTKRNVRRKLGD</sequence>
<dbReference type="InterPro" id="IPR003871">
    <property type="entry name" value="RFA1B/D_OB_1st"/>
</dbReference>
<keyword evidence="6" id="KW-0233">DNA recombination</keyword>
<dbReference type="InterPro" id="IPR027417">
    <property type="entry name" value="P-loop_NTPase"/>
</dbReference>
<reference evidence="12" key="1">
    <citation type="submission" date="2020-05" db="EMBL/GenBank/DDBJ databases">
        <title>WGS assembly of Panicum virgatum.</title>
        <authorList>
            <person name="Lovell J.T."/>
            <person name="Jenkins J."/>
            <person name="Shu S."/>
            <person name="Juenger T.E."/>
            <person name="Schmutz J."/>
        </authorList>
    </citation>
    <scope>NUCLEOTIDE SEQUENCE</scope>
    <source>
        <strain evidence="12">AP13</strain>
    </source>
</reference>
<evidence type="ECO:0000259" key="9">
    <source>
        <dbReference type="Pfam" id="PF05970"/>
    </source>
</evidence>
<dbReference type="SUPFAM" id="SSF50249">
    <property type="entry name" value="Nucleic acid-binding proteins"/>
    <property type="match status" value="3"/>
</dbReference>
<feature type="domain" description="Replication factor A C-terminal" evidence="10">
    <location>
        <begin position="771"/>
        <end position="901"/>
    </location>
</feature>
<dbReference type="PANTHER" id="PTHR10492:SF90">
    <property type="entry name" value="ATP-DEPENDENT DNA HELICASE"/>
    <property type="match status" value="1"/>
</dbReference>
<evidence type="ECO:0000256" key="4">
    <source>
        <dbReference type="ARBA" id="ARBA00022833"/>
    </source>
</evidence>
<evidence type="ECO:0000256" key="3">
    <source>
        <dbReference type="ARBA" id="ARBA00022771"/>
    </source>
</evidence>
<dbReference type="Pfam" id="PF21530">
    <property type="entry name" value="Pif1_2B_dom"/>
    <property type="match status" value="1"/>
</dbReference>
<evidence type="ECO:0000256" key="6">
    <source>
        <dbReference type="RuleBase" id="RU363044"/>
    </source>
</evidence>
<dbReference type="GO" id="GO:0003677">
    <property type="term" value="F:DNA binding"/>
    <property type="evidence" value="ECO:0007669"/>
    <property type="project" value="UniProtKB-KW"/>
</dbReference>
<feature type="region of interest" description="Disordered" evidence="7">
    <location>
        <begin position="917"/>
        <end position="1008"/>
    </location>
</feature>
<feature type="compositionally biased region" description="Basic residues" evidence="7">
    <location>
        <begin position="997"/>
        <end position="1008"/>
    </location>
</feature>
<evidence type="ECO:0000313" key="13">
    <source>
        <dbReference type="Proteomes" id="UP000823388"/>
    </source>
</evidence>
<dbReference type="Gene3D" id="2.40.50.140">
    <property type="entry name" value="Nucleic acid-binding proteins"/>
    <property type="match status" value="3"/>
</dbReference>
<keyword evidence="6" id="KW-0067">ATP-binding</keyword>
<dbReference type="GO" id="GO:0000723">
    <property type="term" value="P:telomere maintenance"/>
    <property type="evidence" value="ECO:0007669"/>
    <property type="project" value="InterPro"/>
</dbReference>
<dbReference type="AlphaFoldDB" id="A0A8T0W7D0"/>
<keyword evidence="6" id="KW-0347">Helicase</keyword>
<dbReference type="Gene3D" id="3.40.50.300">
    <property type="entry name" value="P-loop containing nucleotide triphosphate hydrolases"/>
    <property type="match status" value="1"/>
</dbReference>
<keyword evidence="6" id="KW-0227">DNA damage</keyword>
<evidence type="ECO:0000256" key="5">
    <source>
        <dbReference type="ARBA" id="ARBA00023125"/>
    </source>
</evidence>
<dbReference type="GO" id="GO:0016787">
    <property type="term" value="F:hydrolase activity"/>
    <property type="evidence" value="ECO:0007669"/>
    <property type="project" value="UniProtKB-KW"/>
</dbReference>
<keyword evidence="6" id="KW-0547">Nucleotide-binding</keyword>
<dbReference type="Pfam" id="PF05970">
    <property type="entry name" value="PIF1"/>
    <property type="match status" value="1"/>
</dbReference>
<keyword evidence="13" id="KW-1185">Reference proteome</keyword>
<dbReference type="CDD" id="cd04476">
    <property type="entry name" value="RPA1_DBD_C"/>
    <property type="match status" value="1"/>
</dbReference>
<accession>A0A8T0W7D0</accession>
<dbReference type="InterPro" id="IPR049163">
    <property type="entry name" value="Pif1-like_2B_dom"/>
</dbReference>
<feature type="domain" description="DNA helicase Pif1-like 2B" evidence="11">
    <location>
        <begin position="328"/>
        <end position="374"/>
    </location>
</feature>
<dbReference type="PANTHER" id="PTHR10492">
    <property type="match status" value="1"/>
</dbReference>
<keyword evidence="2" id="KW-0479">Metal-binding</keyword>
<dbReference type="InterPro" id="IPR012340">
    <property type="entry name" value="NA-bd_OB-fold"/>
</dbReference>
<protein>
    <recommendedName>
        <fullName evidence="6">ATP-dependent DNA helicase</fullName>
        <ecNumber evidence="6">5.6.2.3</ecNumber>
    </recommendedName>
</protein>
<dbReference type="InterPro" id="IPR047192">
    <property type="entry name" value="Euk_RPA1_DBD_C"/>
</dbReference>
<dbReference type="GO" id="GO:0006310">
    <property type="term" value="P:DNA recombination"/>
    <property type="evidence" value="ECO:0007669"/>
    <property type="project" value="UniProtKB-KW"/>
</dbReference>
<dbReference type="Pfam" id="PF02721">
    <property type="entry name" value="DUF223"/>
    <property type="match status" value="1"/>
</dbReference>
<evidence type="ECO:0000256" key="1">
    <source>
        <dbReference type="ARBA" id="ARBA00005690"/>
    </source>
</evidence>
<comment type="cofactor">
    <cofactor evidence="6">
        <name>Mg(2+)</name>
        <dbReference type="ChEBI" id="CHEBI:18420"/>
    </cofactor>
</comment>
<dbReference type="Pfam" id="PF08646">
    <property type="entry name" value="Rep_fac-A_C"/>
    <property type="match status" value="1"/>
</dbReference>
<keyword evidence="6" id="KW-0378">Hydrolase</keyword>
<feature type="domain" description="DNA helicase Pif1-like DEAD-box helicase" evidence="9">
    <location>
        <begin position="5"/>
        <end position="228"/>
    </location>
</feature>
<comment type="similarity">
    <text evidence="1">Belongs to the replication factor A protein 1 family.</text>
</comment>
<organism evidence="12 13">
    <name type="scientific">Panicum virgatum</name>
    <name type="common">Blackwell switchgrass</name>
    <dbReference type="NCBI Taxonomy" id="38727"/>
    <lineage>
        <taxon>Eukaryota</taxon>
        <taxon>Viridiplantae</taxon>
        <taxon>Streptophyta</taxon>
        <taxon>Embryophyta</taxon>
        <taxon>Tracheophyta</taxon>
        <taxon>Spermatophyta</taxon>
        <taxon>Magnoliopsida</taxon>
        <taxon>Liliopsida</taxon>
        <taxon>Poales</taxon>
        <taxon>Poaceae</taxon>
        <taxon>PACMAD clade</taxon>
        <taxon>Panicoideae</taxon>
        <taxon>Panicodae</taxon>
        <taxon>Paniceae</taxon>
        <taxon>Panicinae</taxon>
        <taxon>Panicum</taxon>
        <taxon>Panicum sect. Hiantes</taxon>
    </lineage>
</organism>
<evidence type="ECO:0000259" key="10">
    <source>
        <dbReference type="Pfam" id="PF08646"/>
    </source>
</evidence>
<keyword evidence="6" id="KW-0234">DNA repair</keyword>
<proteinExistence type="inferred from homology"/>
<comment type="catalytic activity">
    <reaction evidence="6">
        <text>ATP + H2O = ADP + phosphate + H(+)</text>
        <dbReference type="Rhea" id="RHEA:13065"/>
        <dbReference type="ChEBI" id="CHEBI:15377"/>
        <dbReference type="ChEBI" id="CHEBI:15378"/>
        <dbReference type="ChEBI" id="CHEBI:30616"/>
        <dbReference type="ChEBI" id="CHEBI:43474"/>
        <dbReference type="ChEBI" id="CHEBI:456216"/>
        <dbReference type="EC" id="5.6.2.3"/>
    </reaction>
</comment>
<evidence type="ECO:0000313" key="12">
    <source>
        <dbReference type="EMBL" id="KAG2641264.1"/>
    </source>
</evidence>
<dbReference type="CDD" id="cd18809">
    <property type="entry name" value="SF1_C_RecD"/>
    <property type="match status" value="1"/>
</dbReference>
<evidence type="ECO:0000256" key="7">
    <source>
        <dbReference type="SAM" id="MobiDB-lite"/>
    </source>
</evidence>
<dbReference type="InterPro" id="IPR010285">
    <property type="entry name" value="DNA_helicase_pif1-like_DEAD"/>
</dbReference>
<keyword evidence="3" id="KW-0863">Zinc-finger</keyword>
<evidence type="ECO:0000256" key="2">
    <source>
        <dbReference type="ARBA" id="ARBA00022723"/>
    </source>
</evidence>
<comment type="similarity">
    <text evidence="6">Belongs to the helicase family.</text>
</comment>
<feature type="compositionally biased region" description="Polar residues" evidence="7">
    <location>
        <begin position="964"/>
        <end position="980"/>
    </location>
</feature>
<evidence type="ECO:0000259" key="11">
    <source>
        <dbReference type="Pfam" id="PF21530"/>
    </source>
</evidence>
<keyword evidence="5" id="KW-0238">DNA-binding</keyword>
<dbReference type="EC" id="5.6.2.3" evidence="6"/>
<dbReference type="GO" id="GO:0008270">
    <property type="term" value="F:zinc ion binding"/>
    <property type="evidence" value="ECO:0007669"/>
    <property type="project" value="UniProtKB-KW"/>
</dbReference>
<dbReference type="GO" id="GO:0005524">
    <property type="term" value="F:ATP binding"/>
    <property type="evidence" value="ECO:0007669"/>
    <property type="project" value="UniProtKB-KW"/>
</dbReference>
<dbReference type="Proteomes" id="UP000823388">
    <property type="component" value="Chromosome 2K"/>
</dbReference>
<dbReference type="GO" id="GO:0043139">
    <property type="term" value="F:5'-3' DNA helicase activity"/>
    <property type="evidence" value="ECO:0007669"/>
    <property type="project" value="UniProtKB-EC"/>
</dbReference>
<dbReference type="CDD" id="cd04480">
    <property type="entry name" value="RPA1_DBD_A_like"/>
    <property type="match status" value="1"/>
</dbReference>
<dbReference type="SUPFAM" id="SSF52540">
    <property type="entry name" value="P-loop containing nucleoside triphosphate hydrolases"/>
    <property type="match status" value="2"/>
</dbReference>
<keyword evidence="4" id="KW-0862">Zinc</keyword>
<feature type="domain" description="Replication protein A 70 kDa DNA-binding subunit B/D first OB fold" evidence="8">
    <location>
        <begin position="522"/>
        <end position="592"/>
    </location>
</feature>